<comment type="caution">
    <text evidence="3">The sequence shown here is derived from an EMBL/GenBank/DDBJ whole genome shotgun (WGS) entry which is preliminary data.</text>
</comment>
<dbReference type="InterPro" id="IPR026045">
    <property type="entry name" value="Ferric-bd"/>
</dbReference>
<reference evidence="3 4" key="1">
    <citation type="submission" date="2015-12" db="EMBL/GenBank/DDBJ databases">
        <title>Genome sequence of Thalassospira lucentensis MCCC 1A02072.</title>
        <authorList>
            <person name="Lu L."/>
            <person name="Lai Q."/>
            <person name="Shao Z."/>
            <person name="Qian P."/>
        </authorList>
    </citation>
    <scope>NUCLEOTIDE SEQUENCE [LARGE SCALE GENOMIC DNA]</scope>
    <source>
        <strain evidence="3 4">MCCC 1A02072</strain>
    </source>
</reference>
<proteinExistence type="predicted"/>
<gene>
    <name evidence="3" type="ORF">AUP42_04230</name>
</gene>
<dbReference type="GO" id="GO:0030976">
    <property type="term" value="F:thiamine pyrophosphate binding"/>
    <property type="evidence" value="ECO:0007669"/>
    <property type="project" value="TreeGrafter"/>
</dbReference>
<dbReference type="GO" id="GO:0030288">
    <property type="term" value="C:outer membrane-bounded periplasmic space"/>
    <property type="evidence" value="ECO:0007669"/>
    <property type="project" value="TreeGrafter"/>
</dbReference>
<dbReference type="PIRSF" id="PIRSF002825">
    <property type="entry name" value="CfbpA"/>
    <property type="match status" value="1"/>
</dbReference>
<organism evidence="3 4">
    <name type="scientific">Thalassospira lucentensis</name>
    <dbReference type="NCBI Taxonomy" id="168935"/>
    <lineage>
        <taxon>Bacteria</taxon>
        <taxon>Pseudomonadati</taxon>
        <taxon>Pseudomonadota</taxon>
        <taxon>Alphaproteobacteria</taxon>
        <taxon>Rhodospirillales</taxon>
        <taxon>Thalassospiraceae</taxon>
        <taxon>Thalassospira</taxon>
    </lineage>
</organism>
<dbReference type="Gene3D" id="3.40.190.10">
    <property type="entry name" value="Periplasmic binding protein-like II"/>
    <property type="match status" value="2"/>
</dbReference>
<dbReference type="CDD" id="cd13544">
    <property type="entry name" value="PBP2_Fbp_like_1"/>
    <property type="match status" value="1"/>
</dbReference>
<keyword evidence="1 2" id="KW-0732">Signal</keyword>
<dbReference type="PANTHER" id="PTHR30006:SF2">
    <property type="entry name" value="ABC TRANSPORTER SUBSTRATE-BINDING PROTEIN"/>
    <property type="match status" value="1"/>
</dbReference>
<accession>A0A154L1Y9</accession>
<evidence type="ECO:0000256" key="2">
    <source>
        <dbReference type="SAM" id="SignalP"/>
    </source>
</evidence>
<dbReference type="OrthoDB" id="9766989at2"/>
<dbReference type="Pfam" id="PF13343">
    <property type="entry name" value="SBP_bac_6"/>
    <property type="match status" value="1"/>
</dbReference>
<feature type="signal peptide" evidence="2">
    <location>
        <begin position="1"/>
        <end position="27"/>
    </location>
</feature>
<dbReference type="AlphaFoldDB" id="A0A154L1Y9"/>
<dbReference type="RefSeq" id="WP_062952750.1">
    <property type="nucleotide sequence ID" value="NZ_CP136684.1"/>
</dbReference>
<evidence type="ECO:0000256" key="1">
    <source>
        <dbReference type="ARBA" id="ARBA00022729"/>
    </source>
</evidence>
<evidence type="ECO:0000313" key="4">
    <source>
        <dbReference type="Proteomes" id="UP000076335"/>
    </source>
</evidence>
<name>A0A154L1Y9_9PROT</name>
<dbReference type="SUPFAM" id="SSF53850">
    <property type="entry name" value="Periplasmic binding protein-like II"/>
    <property type="match status" value="1"/>
</dbReference>
<evidence type="ECO:0000313" key="3">
    <source>
        <dbReference type="EMBL" id="KZB62172.1"/>
    </source>
</evidence>
<feature type="chain" id="PRO_5007596759" evidence="2">
    <location>
        <begin position="28"/>
        <end position="345"/>
    </location>
</feature>
<dbReference type="PANTHER" id="PTHR30006">
    <property type="entry name" value="THIAMINE-BINDING PERIPLASMIC PROTEIN-RELATED"/>
    <property type="match status" value="1"/>
</dbReference>
<dbReference type="GO" id="GO:0030975">
    <property type="term" value="F:thiamine binding"/>
    <property type="evidence" value="ECO:0007669"/>
    <property type="project" value="TreeGrafter"/>
</dbReference>
<dbReference type="EMBL" id="LPVY01000021">
    <property type="protein sequence ID" value="KZB62172.1"/>
    <property type="molecule type" value="Genomic_DNA"/>
</dbReference>
<dbReference type="GO" id="GO:0015888">
    <property type="term" value="P:thiamine transport"/>
    <property type="evidence" value="ECO:0007669"/>
    <property type="project" value="TreeGrafter"/>
</dbReference>
<sequence length="345" mass="37365">MTIRNSLFATVAISGLMAVATTGSANAAGRLNVICSADNEWCEMMETAFELEHDIDVSMVRKSSGEAYAQVRAEAANPKLDIWWGGTGDPHLQAAAEGLTEVYESPQLGDLNDWAVRQAKNADYRTVGVYAGALGIGYNNDLLAKKGLPAPKCWEDLKNPAYKGEIQVANPNSSGTSYTALATLVQLFGEEKAFDLLKEIHKNVNQYTKSGSAPIKAAAVGETTIGITFMHDMVAQIKQGANLTVVSPCEGTGYEVGSMSIIKGARNLENAKIWAEFALSPKTQSIAEDAHSYQVPSNKESKIPDGAPRLTELKLIDYDFAKYGDAETRRHLLSRWDEEVKTAPQ</sequence>
<dbReference type="Proteomes" id="UP000076335">
    <property type="component" value="Unassembled WGS sequence"/>
</dbReference>
<protein>
    <submittedName>
        <fullName evidence="3">Iron ABC transporter substrate-binding protein</fullName>
    </submittedName>
</protein>